<sequence>MYGDARQKATDPAAITVIPRKNDHHTDIGQCGKKIGATLVATTATFFYPEMATGLPKSDALLAIGGPQMPLSRVRVNETAHIMTTHKAATTAGQYRDLLLQGRFGTANSKVRYGSVRTFLTANKLITGPSQRLPTGDTMGKCETRETACKNPLTDKTTIIIKPVVGKIPVLESEANAFLQNLPVEHRSGLKIGHRPTYYSFRELILESHPVSRHSTRDGSQGGLLESEEGSSEGGVVNERGPMDEAVVGTQRPSLMLVMKARKMVPGAYKGSSGDRRKEYASYKFAGKTVDCDELKERGTLPLF</sequence>
<feature type="region of interest" description="Disordered" evidence="1">
    <location>
        <begin position="211"/>
        <end position="249"/>
    </location>
</feature>
<evidence type="ECO:0000313" key="3">
    <source>
        <dbReference type="Proteomes" id="UP000812287"/>
    </source>
</evidence>
<comment type="caution">
    <text evidence="2">The sequence shown here is derived from an EMBL/GenBank/DDBJ whole genome shotgun (WGS) entry which is preliminary data.</text>
</comment>
<name>A0A9P7VR67_9AGAR</name>
<dbReference type="RefSeq" id="XP_043038904.1">
    <property type="nucleotide sequence ID" value="XM_043177314.1"/>
</dbReference>
<keyword evidence="3" id="KW-1185">Reference proteome</keyword>
<evidence type="ECO:0000256" key="1">
    <source>
        <dbReference type="SAM" id="MobiDB-lite"/>
    </source>
</evidence>
<proteinExistence type="predicted"/>
<gene>
    <name evidence="2" type="ORF">BT62DRAFT_1007141</name>
</gene>
<dbReference type="EMBL" id="MU250537">
    <property type="protein sequence ID" value="KAG7445404.1"/>
    <property type="molecule type" value="Genomic_DNA"/>
</dbReference>
<evidence type="ECO:0000313" key="2">
    <source>
        <dbReference type="EMBL" id="KAG7445404.1"/>
    </source>
</evidence>
<dbReference type="AlphaFoldDB" id="A0A9P7VR67"/>
<protein>
    <submittedName>
        <fullName evidence="2">Uncharacterized protein</fullName>
    </submittedName>
</protein>
<dbReference type="GeneID" id="66099601"/>
<reference evidence="2" key="1">
    <citation type="submission" date="2020-11" db="EMBL/GenBank/DDBJ databases">
        <title>Adaptations for nitrogen fixation in a non-lichenized fungal sporocarp promotes dispersal by wood-feeding termites.</title>
        <authorList>
            <consortium name="DOE Joint Genome Institute"/>
            <person name="Koch R.A."/>
            <person name="Yoon G."/>
            <person name="Arayal U."/>
            <person name="Lail K."/>
            <person name="Amirebrahimi M."/>
            <person name="Labutti K."/>
            <person name="Lipzen A."/>
            <person name="Riley R."/>
            <person name="Barry K."/>
            <person name="Henrissat B."/>
            <person name="Grigoriev I.V."/>
            <person name="Herr J.R."/>
            <person name="Aime M.C."/>
        </authorList>
    </citation>
    <scope>NUCLEOTIDE SEQUENCE</scope>
    <source>
        <strain evidence="2">MCA 3950</strain>
    </source>
</reference>
<accession>A0A9P7VR67</accession>
<dbReference type="Proteomes" id="UP000812287">
    <property type="component" value="Unassembled WGS sequence"/>
</dbReference>
<organism evidence="2 3">
    <name type="scientific">Guyanagaster necrorhizus</name>
    <dbReference type="NCBI Taxonomy" id="856835"/>
    <lineage>
        <taxon>Eukaryota</taxon>
        <taxon>Fungi</taxon>
        <taxon>Dikarya</taxon>
        <taxon>Basidiomycota</taxon>
        <taxon>Agaricomycotina</taxon>
        <taxon>Agaricomycetes</taxon>
        <taxon>Agaricomycetidae</taxon>
        <taxon>Agaricales</taxon>
        <taxon>Marasmiineae</taxon>
        <taxon>Physalacriaceae</taxon>
        <taxon>Guyanagaster</taxon>
    </lineage>
</organism>